<proteinExistence type="predicted"/>
<accession>A0ABR9TGL7</accession>
<feature type="transmembrane region" description="Helical" evidence="1">
    <location>
        <begin position="208"/>
        <end position="225"/>
    </location>
</feature>
<name>A0ABR9TGL7_9FLAO</name>
<keyword evidence="1" id="KW-0812">Transmembrane</keyword>
<feature type="transmembrane region" description="Helical" evidence="1">
    <location>
        <begin position="7"/>
        <end position="27"/>
    </location>
</feature>
<feature type="transmembrane region" description="Helical" evidence="1">
    <location>
        <begin position="183"/>
        <end position="202"/>
    </location>
</feature>
<reference evidence="2 3" key="1">
    <citation type="submission" date="2018-07" db="EMBL/GenBank/DDBJ databases">
        <title>Genome assembly of strain KB82.</title>
        <authorList>
            <person name="Kukolya J."/>
            <person name="Horvath B."/>
            <person name="Nagy I."/>
            <person name="Toth A."/>
        </authorList>
    </citation>
    <scope>NUCLEOTIDE SEQUENCE [LARGE SCALE GENOMIC DNA]</scope>
    <source>
        <strain evidence="2 3">Kb82</strain>
    </source>
</reference>
<dbReference type="EMBL" id="PRDM01000001">
    <property type="protein sequence ID" value="MBE8724484.1"/>
    <property type="molecule type" value="Genomic_DNA"/>
</dbReference>
<comment type="caution">
    <text evidence="2">The sequence shown here is derived from an EMBL/GenBank/DDBJ whole genome shotgun (WGS) entry which is preliminary data.</text>
</comment>
<feature type="transmembrane region" description="Helical" evidence="1">
    <location>
        <begin position="103"/>
        <end position="121"/>
    </location>
</feature>
<keyword evidence="1" id="KW-0472">Membrane</keyword>
<protein>
    <recommendedName>
        <fullName evidence="4">DoxX family protein</fullName>
    </recommendedName>
</protein>
<keyword evidence="1" id="KW-1133">Transmembrane helix</keyword>
<organism evidence="2 3">
    <name type="scientific">Flavobacterium hungaricum</name>
    <dbReference type="NCBI Taxonomy" id="2082725"/>
    <lineage>
        <taxon>Bacteria</taxon>
        <taxon>Pseudomonadati</taxon>
        <taxon>Bacteroidota</taxon>
        <taxon>Flavobacteriia</taxon>
        <taxon>Flavobacteriales</taxon>
        <taxon>Flavobacteriaceae</taxon>
        <taxon>Flavobacterium</taxon>
    </lineage>
</organism>
<dbReference type="RefSeq" id="WP_193845476.1">
    <property type="nucleotide sequence ID" value="NZ_PRDM01000001.1"/>
</dbReference>
<evidence type="ECO:0000313" key="3">
    <source>
        <dbReference type="Proteomes" id="UP000640614"/>
    </source>
</evidence>
<evidence type="ECO:0008006" key="4">
    <source>
        <dbReference type="Google" id="ProtNLM"/>
    </source>
</evidence>
<evidence type="ECO:0000313" key="2">
    <source>
        <dbReference type="EMBL" id="MBE8724484.1"/>
    </source>
</evidence>
<evidence type="ECO:0000256" key="1">
    <source>
        <dbReference type="SAM" id="Phobius"/>
    </source>
</evidence>
<feature type="transmembrane region" description="Helical" evidence="1">
    <location>
        <begin position="69"/>
        <end position="91"/>
    </location>
</feature>
<sequence length="406" mass="47394">MKRIEDFVYQGALLFAFLGIVFIPFSFQYSSIQSVITKLLFQDLITNTVEKMGNIMISNPEITSDSTTFYGLLFILLILSFLLTIIFPLFNFWKIHRNQINKVFQIVLSYYLACVMLKYGFDKIFKVQFYLPEPNTLYTPLGMLDKDILFWSTMGTSFSYNVFMGLMEVIPALMLFYSKTRTLGLFILFGVLTNVVFVNFGFDISVKLYSLFLLLICFVLLFPNLKKIIQFFASNNPTALSQLSGSDLIVSKSVRFSVKGIVIFFIFIEVLFPSFQQHNFNDDTISLIPFHGAYEVVKIKNDETHQNAINLQIKRIFIHKNNYLIFQYTDDTMEDFYLKIDETRNQFTLINYDGTKIKLQYNYSQTSKTLQILLPEMGIVIYTKVLPWKKLPLLQPLFHWTVDEIH</sequence>
<feature type="transmembrane region" description="Helical" evidence="1">
    <location>
        <begin position="256"/>
        <end position="275"/>
    </location>
</feature>
<feature type="transmembrane region" description="Helical" evidence="1">
    <location>
        <begin position="148"/>
        <end position="176"/>
    </location>
</feature>
<keyword evidence="3" id="KW-1185">Reference proteome</keyword>
<gene>
    <name evidence="2" type="ORF">C4F50_05930</name>
</gene>
<dbReference type="Proteomes" id="UP000640614">
    <property type="component" value="Unassembled WGS sequence"/>
</dbReference>